<dbReference type="GO" id="GO:0003841">
    <property type="term" value="F:1-acylglycerol-3-phosphate O-acyltransferase activity"/>
    <property type="evidence" value="ECO:0007669"/>
    <property type="project" value="TreeGrafter"/>
</dbReference>
<dbReference type="EMBL" id="NIGF01000002">
    <property type="protein sequence ID" value="PQV65007.1"/>
    <property type="molecule type" value="Genomic_DNA"/>
</dbReference>
<dbReference type="PANTHER" id="PTHR10434:SF11">
    <property type="entry name" value="1-ACYL-SN-GLYCEROL-3-PHOSPHATE ACYLTRANSFERASE"/>
    <property type="match status" value="1"/>
</dbReference>
<accession>A0A2S8SW44</accession>
<dbReference type="OrthoDB" id="9803035at2"/>
<dbReference type="SMART" id="SM00563">
    <property type="entry name" value="PlsC"/>
    <property type="match status" value="1"/>
</dbReference>
<keyword evidence="2 5" id="KW-0808">Transferase</keyword>
<comment type="caution">
    <text evidence="5">The sequence shown here is derived from an EMBL/GenBank/DDBJ whole genome shotgun (WGS) entry which is preliminary data.</text>
</comment>
<dbReference type="InParanoid" id="A0A2S8SW44"/>
<protein>
    <submittedName>
        <fullName evidence="5">1-acyl-sn-glycerol-3-phosphate acyltransferase</fullName>
    </submittedName>
</protein>
<dbReference type="InterPro" id="IPR002123">
    <property type="entry name" value="Plipid/glycerol_acylTrfase"/>
</dbReference>
<dbReference type="AlphaFoldDB" id="A0A2S8SW44"/>
<dbReference type="RefSeq" id="WP_105482321.1">
    <property type="nucleotide sequence ID" value="NZ_NIGF01000002.1"/>
</dbReference>
<dbReference type="GO" id="GO:0006654">
    <property type="term" value="P:phosphatidic acid biosynthetic process"/>
    <property type="evidence" value="ECO:0007669"/>
    <property type="project" value="TreeGrafter"/>
</dbReference>
<keyword evidence="3 5" id="KW-0012">Acyltransferase</keyword>
<evidence type="ECO:0000313" key="5">
    <source>
        <dbReference type="EMBL" id="PQV65007.1"/>
    </source>
</evidence>
<dbReference type="Proteomes" id="UP000237684">
    <property type="component" value="Unassembled WGS sequence"/>
</dbReference>
<feature type="domain" description="Phospholipid/glycerol acyltransferase" evidence="4">
    <location>
        <begin position="42"/>
        <end position="154"/>
    </location>
</feature>
<reference evidence="5 6" key="1">
    <citation type="journal article" date="2018" name="Syst. Appl. Microbiol.">
        <title>Abditibacterium utsteinense sp. nov., the first cultivated member of candidate phylum FBP, isolated from ice-free Antarctic soil samples.</title>
        <authorList>
            <person name="Tahon G."/>
            <person name="Tytgat B."/>
            <person name="Lebbe L."/>
            <person name="Carlier A."/>
            <person name="Willems A."/>
        </authorList>
    </citation>
    <scope>NUCLEOTIDE SEQUENCE [LARGE SCALE GENOMIC DNA]</scope>
    <source>
        <strain evidence="5 6">LMG 29911</strain>
    </source>
</reference>
<name>A0A2S8SW44_9BACT</name>
<keyword evidence="6" id="KW-1185">Reference proteome</keyword>
<dbReference type="CDD" id="cd07989">
    <property type="entry name" value="LPLAT_AGPAT-like"/>
    <property type="match status" value="1"/>
</dbReference>
<comment type="pathway">
    <text evidence="1">Lipid metabolism.</text>
</comment>
<dbReference type="PANTHER" id="PTHR10434">
    <property type="entry name" value="1-ACYL-SN-GLYCEROL-3-PHOSPHATE ACYLTRANSFERASE"/>
    <property type="match status" value="1"/>
</dbReference>
<evidence type="ECO:0000256" key="2">
    <source>
        <dbReference type="ARBA" id="ARBA00022679"/>
    </source>
</evidence>
<evidence type="ECO:0000313" key="6">
    <source>
        <dbReference type="Proteomes" id="UP000237684"/>
    </source>
</evidence>
<sequence length="215" mass="23507">MIPPFFRRHHRLIALLMRALVRVLAPRYRVSGRRNIPHRGPVIFASNHVSDFDPPVLGAAIRFPVVWMAKRELWEISWLAPILDFFCCFPVDPASPDRAAIKQGLGVLKNGDGLVVFPEGKISPSGELGAILPGALLLALKSGATVVPVGLWGSQLIVPHGQIAPRPTLGRVRVHFGPPLQFEDLAGENARRAREIGAARLETALQEALEHAKNS</sequence>
<evidence type="ECO:0000256" key="1">
    <source>
        <dbReference type="ARBA" id="ARBA00005189"/>
    </source>
</evidence>
<organism evidence="5 6">
    <name type="scientific">Abditibacterium utsteinense</name>
    <dbReference type="NCBI Taxonomy" id="1960156"/>
    <lineage>
        <taxon>Bacteria</taxon>
        <taxon>Pseudomonadati</taxon>
        <taxon>Abditibacteriota</taxon>
        <taxon>Abditibacteriia</taxon>
        <taxon>Abditibacteriales</taxon>
        <taxon>Abditibacteriaceae</taxon>
        <taxon>Abditibacterium</taxon>
    </lineage>
</organism>
<evidence type="ECO:0000259" key="4">
    <source>
        <dbReference type="SMART" id="SM00563"/>
    </source>
</evidence>
<dbReference type="SUPFAM" id="SSF69593">
    <property type="entry name" value="Glycerol-3-phosphate (1)-acyltransferase"/>
    <property type="match status" value="1"/>
</dbReference>
<dbReference type="Pfam" id="PF01553">
    <property type="entry name" value="Acyltransferase"/>
    <property type="match status" value="1"/>
</dbReference>
<gene>
    <name evidence="5" type="ORF">B1R32_10214</name>
</gene>
<evidence type="ECO:0000256" key="3">
    <source>
        <dbReference type="ARBA" id="ARBA00023315"/>
    </source>
</evidence>
<proteinExistence type="predicted"/>